<dbReference type="AlphaFoldDB" id="A0A8T0CUR0"/>
<comment type="caution">
    <text evidence="7">The sequence shown here is derived from an EMBL/GenBank/DDBJ whole genome shotgun (WGS) entry which is preliminary data.</text>
</comment>
<sequence length="408" mass="46172">MGKKVPDARQIYADFYLLLSSCGFHYRCFVDFCRSLSLDAMASDMEHVREEIEDENRGPSFHCDLYDTEISHKIAQMLLPGLATACVDNTTGDIFRTPALVAVDLRKEFVEYLTQRSESFVAETTILEGDLAAEASDDPYEIIADFADDFATLKRNLFGRISGWLLSEKREDKIDDIVQEMELSKFWAIDRREAIARTLLKNVDFKGAFHCVMKFDTTEDLAEHVASCGFRSMICANEGCNTRFTAAHLEKHDLACPFKIIPCEQNCSESLMRREMDRHCITNCPMKVVKCPFYQVGCQSTVPQCTLKQHIHDSLRDHVLRVLQRSHKEASADDLKRQAEQLESFSSELASACDVKSLTMVLKDLEARLQQPEATMTTGLQSDAHTTTSNAEQTEVSSPAHINTDYQN</sequence>
<evidence type="ECO:0000313" key="7">
    <source>
        <dbReference type="EMBL" id="KAF7851338.1"/>
    </source>
</evidence>
<dbReference type="InterPro" id="IPR013083">
    <property type="entry name" value="Znf_RING/FYVE/PHD"/>
</dbReference>
<accession>A0A8T0CUR0</accession>
<keyword evidence="3 4" id="KW-0862">Zinc</keyword>
<evidence type="ECO:0000256" key="2">
    <source>
        <dbReference type="ARBA" id="ARBA00022771"/>
    </source>
</evidence>
<dbReference type="PANTHER" id="PTHR10131">
    <property type="entry name" value="TNF RECEPTOR ASSOCIATED FACTOR"/>
    <property type="match status" value="1"/>
</dbReference>
<organism evidence="7 8">
    <name type="scientific">Corymbia citriodora subsp. variegata</name>
    <dbReference type="NCBI Taxonomy" id="360336"/>
    <lineage>
        <taxon>Eukaryota</taxon>
        <taxon>Viridiplantae</taxon>
        <taxon>Streptophyta</taxon>
        <taxon>Embryophyta</taxon>
        <taxon>Tracheophyta</taxon>
        <taxon>Spermatophyta</taxon>
        <taxon>Magnoliopsida</taxon>
        <taxon>eudicotyledons</taxon>
        <taxon>Gunneridae</taxon>
        <taxon>Pentapetalae</taxon>
        <taxon>rosids</taxon>
        <taxon>malvids</taxon>
        <taxon>Myrtales</taxon>
        <taxon>Myrtaceae</taxon>
        <taxon>Myrtoideae</taxon>
        <taxon>Eucalypteae</taxon>
        <taxon>Corymbia</taxon>
    </lineage>
</organism>
<reference evidence="7" key="1">
    <citation type="submission" date="2020-05" db="EMBL/GenBank/DDBJ databases">
        <title>WGS assembly of Corymbia citriodora subspecies variegata.</title>
        <authorList>
            <person name="Barry K."/>
            <person name="Hundley H."/>
            <person name="Shu S."/>
            <person name="Jenkins J."/>
            <person name="Grimwood J."/>
            <person name="Baten A."/>
        </authorList>
    </citation>
    <scope>NUCLEOTIDE SEQUENCE</scope>
    <source>
        <strain evidence="7">CV2-018</strain>
    </source>
</reference>
<evidence type="ECO:0000256" key="5">
    <source>
        <dbReference type="SAM" id="MobiDB-lite"/>
    </source>
</evidence>
<dbReference type="PANTHER" id="PTHR10131:SF161">
    <property type="entry name" value="F26K24.24 PROTEIN"/>
    <property type="match status" value="1"/>
</dbReference>
<dbReference type="SUPFAM" id="SSF49599">
    <property type="entry name" value="TRAF domain-like"/>
    <property type="match status" value="1"/>
</dbReference>
<evidence type="ECO:0000256" key="3">
    <source>
        <dbReference type="ARBA" id="ARBA00022833"/>
    </source>
</evidence>
<dbReference type="EMBL" id="MU089548">
    <property type="protein sequence ID" value="KAF7851338.1"/>
    <property type="molecule type" value="Genomic_DNA"/>
</dbReference>
<keyword evidence="8" id="KW-1185">Reference proteome</keyword>
<name>A0A8T0CUR0_CORYI</name>
<keyword evidence="2 4" id="KW-0863">Zinc-finger</keyword>
<dbReference type="Gene3D" id="3.30.40.10">
    <property type="entry name" value="Zinc/RING finger domain, C3HC4 (zinc finger)"/>
    <property type="match status" value="1"/>
</dbReference>
<feature type="region of interest" description="Disordered" evidence="5">
    <location>
        <begin position="375"/>
        <end position="408"/>
    </location>
</feature>
<evidence type="ECO:0000259" key="6">
    <source>
        <dbReference type="PROSITE" id="PS50145"/>
    </source>
</evidence>
<gene>
    <name evidence="7" type="ORF">BT93_L4113</name>
</gene>
<dbReference type="Proteomes" id="UP000806378">
    <property type="component" value="Unassembled WGS sequence"/>
</dbReference>
<protein>
    <recommendedName>
        <fullName evidence="6">TRAF-type domain-containing protein</fullName>
    </recommendedName>
</protein>
<evidence type="ECO:0000313" key="8">
    <source>
        <dbReference type="Proteomes" id="UP000806378"/>
    </source>
</evidence>
<proteinExistence type="predicted"/>
<dbReference type="PROSITE" id="PS50145">
    <property type="entry name" value="ZF_TRAF"/>
    <property type="match status" value="1"/>
</dbReference>
<dbReference type="InterPro" id="IPR001293">
    <property type="entry name" value="Znf_TRAF"/>
</dbReference>
<dbReference type="Gramene" id="rna-gnl|WGS:JABURB|Cocit.L4113.1">
    <property type="protein sequence ID" value="cds-KAF7851338.1"/>
    <property type="gene ID" value="gene-BT93_L4113"/>
</dbReference>
<feature type="zinc finger region" description="TRAF-type" evidence="4">
    <location>
        <begin position="247"/>
        <end position="308"/>
    </location>
</feature>
<evidence type="ECO:0000256" key="4">
    <source>
        <dbReference type="PROSITE-ProRule" id="PRU00207"/>
    </source>
</evidence>
<dbReference type="Pfam" id="PF02176">
    <property type="entry name" value="zf-TRAF"/>
    <property type="match status" value="1"/>
</dbReference>
<dbReference type="OrthoDB" id="1737200at2759"/>
<keyword evidence="1 4" id="KW-0479">Metal-binding</keyword>
<feature type="domain" description="TRAF-type" evidence="6">
    <location>
        <begin position="247"/>
        <end position="308"/>
    </location>
</feature>
<evidence type="ECO:0000256" key="1">
    <source>
        <dbReference type="ARBA" id="ARBA00022723"/>
    </source>
</evidence>
<dbReference type="GO" id="GO:0008270">
    <property type="term" value="F:zinc ion binding"/>
    <property type="evidence" value="ECO:0007669"/>
    <property type="project" value="UniProtKB-KW"/>
</dbReference>